<sequence length="61" mass="6725">MSDVERKGNQAVPEPPGRGAQWRRRAQRARREVGLYVVRGAATAVGGAVVTYGFLWAQTRL</sequence>
<gene>
    <name evidence="3" type="ORF">GCM10010446_63920</name>
</gene>
<evidence type="ECO:0008006" key="5">
    <source>
        <dbReference type="Google" id="ProtNLM"/>
    </source>
</evidence>
<organism evidence="3 4">
    <name type="scientific">Streptomyces enissocaesilis</name>
    <dbReference type="NCBI Taxonomy" id="332589"/>
    <lineage>
        <taxon>Bacteria</taxon>
        <taxon>Bacillati</taxon>
        <taxon>Actinomycetota</taxon>
        <taxon>Actinomycetes</taxon>
        <taxon>Kitasatosporales</taxon>
        <taxon>Streptomycetaceae</taxon>
        <taxon>Streptomyces</taxon>
        <taxon>Streptomyces rochei group</taxon>
    </lineage>
</organism>
<protein>
    <recommendedName>
        <fullName evidence="5">Integral membrane protein</fullName>
    </recommendedName>
</protein>
<dbReference type="EMBL" id="BAAAUD010000094">
    <property type="protein sequence ID" value="GAA2970048.1"/>
    <property type="molecule type" value="Genomic_DNA"/>
</dbReference>
<reference evidence="3 4" key="1">
    <citation type="journal article" date="2019" name="Int. J. Syst. Evol. Microbiol.">
        <title>The Global Catalogue of Microorganisms (GCM) 10K type strain sequencing project: providing services to taxonomists for standard genome sequencing and annotation.</title>
        <authorList>
            <consortium name="The Broad Institute Genomics Platform"/>
            <consortium name="The Broad Institute Genome Sequencing Center for Infectious Disease"/>
            <person name="Wu L."/>
            <person name="Ma J."/>
        </authorList>
    </citation>
    <scope>NUCLEOTIDE SEQUENCE [LARGE SCALE GENOMIC DNA]</scope>
    <source>
        <strain evidence="3 4">JCM 9088</strain>
    </source>
</reference>
<feature type="transmembrane region" description="Helical" evidence="2">
    <location>
        <begin position="33"/>
        <end position="55"/>
    </location>
</feature>
<evidence type="ECO:0000313" key="4">
    <source>
        <dbReference type="Proteomes" id="UP001500403"/>
    </source>
</evidence>
<comment type="caution">
    <text evidence="3">The sequence shown here is derived from an EMBL/GenBank/DDBJ whole genome shotgun (WGS) entry which is preliminary data.</text>
</comment>
<keyword evidence="2" id="KW-1133">Transmembrane helix</keyword>
<dbReference type="RefSeq" id="WP_344500141.1">
    <property type="nucleotide sequence ID" value="NZ_BAAAUD010000094.1"/>
</dbReference>
<evidence type="ECO:0000256" key="1">
    <source>
        <dbReference type="SAM" id="MobiDB-lite"/>
    </source>
</evidence>
<keyword evidence="2" id="KW-0812">Transmembrane</keyword>
<keyword evidence="4" id="KW-1185">Reference proteome</keyword>
<name>A0ABN3XMJ3_9ACTN</name>
<evidence type="ECO:0000256" key="2">
    <source>
        <dbReference type="SAM" id="Phobius"/>
    </source>
</evidence>
<accession>A0ABN3XMJ3</accession>
<dbReference type="Proteomes" id="UP001500403">
    <property type="component" value="Unassembled WGS sequence"/>
</dbReference>
<evidence type="ECO:0000313" key="3">
    <source>
        <dbReference type="EMBL" id="GAA2970048.1"/>
    </source>
</evidence>
<keyword evidence="2" id="KW-0472">Membrane</keyword>
<feature type="region of interest" description="Disordered" evidence="1">
    <location>
        <begin position="1"/>
        <end position="25"/>
    </location>
</feature>
<proteinExistence type="predicted"/>